<protein>
    <recommendedName>
        <fullName evidence="1">Histidine phosphotransferase ChpT C-terminal domain-containing protein</fullName>
    </recommendedName>
</protein>
<name>A0A8J3HVB1_9RICK</name>
<gene>
    <name evidence="2" type="ORF">sL5_07830</name>
</gene>
<dbReference type="EMBL" id="BNGU01000035">
    <property type="protein sequence ID" value="GHM59790.1"/>
    <property type="molecule type" value="Genomic_DNA"/>
</dbReference>
<dbReference type="Pfam" id="PF10090">
    <property type="entry name" value="HPTransfase"/>
    <property type="match status" value="1"/>
</dbReference>
<dbReference type="Gene3D" id="3.30.565.10">
    <property type="entry name" value="Histidine kinase-like ATPase, C-terminal domain"/>
    <property type="match status" value="1"/>
</dbReference>
<dbReference type="AlphaFoldDB" id="A0A8J3HVB1"/>
<dbReference type="InterPro" id="IPR018762">
    <property type="entry name" value="ChpT_C"/>
</dbReference>
<comment type="caution">
    <text evidence="2">The sequence shown here is derived from an EMBL/GenBank/DDBJ whole genome shotgun (WGS) entry which is preliminary data.</text>
</comment>
<evidence type="ECO:0000259" key="1">
    <source>
        <dbReference type="Pfam" id="PF10090"/>
    </source>
</evidence>
<dbReference type="InterPro" id="IPR036890">
    <property type="entry name" value="HATPase_C_sf"/>
</dbReference>
<sequence length="209" mass="23463">MDRDILLSVVELITARLFHDFASPMNGIINSVEFFESDSVEEESLSILRDGSNSLLHKFKIMRQAYSFSESNSNFAETKNNIINYLSYKKIAVEWGIENLDVEDEGLISKINKVIANIAILINYKITSGSTTLLTIKEADSKIAMAVEIIKQGENISSVLKTALENVNNNQLDTKNINAYFLHLLLKSYNANIKDGNNDVVNIVFPCTY</sequence>
<feature type="domain" description="Histidine phosphotransferase ChpT C-terminal" evidence="1">
    <location>
        <begin position="75"/>
        <end position="194"/>
    </location>
</feature>
<reference evidence="2 3" key="1">
    <citation type="journal article" date="2021" name="Microb. Ecol.">
        <title>Candidatus Mesenet longicola: Novel Endosymbionts of Brontispa longissima that Induce Cytoplasmic Incompatibility.</title>
        <authorList>
            <person name="Takano S."/>
            <person name="Gotoh Y."/>
            <person name="Hayashi T."/>
        </authorList>
    </citation>
    <scope>NUCLEOTIDE SEQUENCE [LARGE SCALE GENOMIC DNA]</scope>
    <source>
        <strain evidence="2">L5</strain>
    </source>
</reference>
<dbReference type="Proteomes" id="UP000637906">
    <property type="component" value="Unassembled WGS sequence"/>
</dbReference>
<dbReference type="Gene3D" id="1.10.287.130">
    <property type="match status" value="1"/>
</dbReference>
<organism evidence="2 3">
    <name type="scientific">Candidatus Mesenet longicola</name>
    <dbReference type="NCBI Taxonomy" id="1892558"/>
    <lineage>
        <taxon>Bacteria</taxon>
        <taxon>Pseudomonadati</taxon>
        <taxon>Pseudomonadota</taxon>
        <taxon>Alphaproteobacteria</taxon>
        <taxon>Rickettsiales</taxon>
        <taxon>Anaplasmataceae</taxon>
        <taxon>Candidatus Mesenet</taxon>
    </lineage>
</organism>
<evidence type="ECO:0000313" key="3">
    <source>
        <dbReference type="Proteomes" id="UP000637906"/>
    </source>
</evidence>
<evidence type="ECO:0000313" key="2">
    <source>
        <dbReference type="EMBL" id="GHM59790.1"/>
    </source>
</evidence>
<keyword evidence="3" id="KW-1185">Reference proteome</keyword>
<proteinExistence type="predicted"/>
<accession>A0A8J3HVB1</accession>